<dbReference type="KEGG" id="chyd:H4K34_03435"/>
<feature type="signal peptide" evidence="1">
    <location>
        <begin position="1"/>
        <end position="19"/>
    </location>
</feature>
<dbReference type="AlphaFoldDB" id="A0A7H0VGQ9"/>
<sequence length="520" mass="60302">MKNLYLLLICLFLALGLKGQDSISTESLKIEMAPVFKVKRHTDFLDFWGRNSEKHYAIRVRNKPKFNFTGTQYSIEEYDRSFNLLRETKDPFNSGDFGGSWLYPRRFLALGITDSDIYLFTRGEGSKPKTHSVYRQKIDPFSLGISKKVCEEFISIQDDNFEEHSNGDFVFRSSEDESKNVFVYFYPKSFTSYQFKIFVFDRNWNPLYTRLETLPLLSDLVVVKSVKLSNDGQVHILLKSYKKKKEEYMKGQPNYSLKLLTCKDGESEPLVQNVQPKDYLLHNLRMEMAPNGDLVIAATAVDMLSDAPLKMFCSRLRPADSSIVYTSYGKLPMNAIKKDLEQGVENVPGFAEPQICFADDGSVFCLTDRQTVIRRVKKDHNGNEMFGEYEYRYKYFGIIVSHFDSTGLDDWSKFVFKKQETQSDRALHSSFFAMANHNAVHVFYAAFDDSRGLTLRWPLCLITHQEFKVDGAERSQVIFDVNDWDRRPIFQDAVRMDRDQVVLPVDWRKRAGLISISIKD</sequence>
<keyword evidence="1" id="KW-0732">Signal</keyword>
<keyword evidence="3" id="KW-1185">Reference proteome</keyword>
<dbReference type="Proteomes" id="UP000516305">
    <property type="component" value="Chromosome"/>
</dbReference>
<feature type="chain" id="PRO_5028871700" evidence="1">
    <location>
        <begin position="20"/>
        <end position="520"/>
    </location>
</feature>
<evidence type="ECO:0000256" key="1">
    <source>
        <dbReference type="SAM" id="SignalP"/>
    </source>
</evidence>
<reference evidence="2 3" key="1">
    <citation type="submission" date="2020-08" db="EMBL/GenBank/DDBJ databases">
        <title>Croceimicrobium hydrocarbonivorans gen. nov., sp. nov., a novel marine bacterium isolated from a bacterial consortium that degrades polyethylene terephthalate.</title>
        <authorList>
            <person name="Liu R."/>
        </authorList>
    </citation>
    <scope>NUCLEOTIDE SEQUENCE [LARGE SCALE GENOMIC DNA]</scope>
    <source>
        <strain evidence="2 3">A20-9</strain>
    </source>
</reference>
<organism evidence="2 3">
    <name type="scientific">Croceimicrobium hydrocarbonivorans</name>
    <dbReference type="NCBI Taxonomy" id="2761580"/>
    <lineage>
        <taxon>Bacteria</taxon>
        <taxon>Pseudomonadati</taxon>
        <taxon>Bacteroidota</taxon>
        <taxon>Flavobacteriia</taxon>
        <taxon>Flavobacteriales</taxon>
        <taxon>Owenweeksiaceae</taxon>
        <taxon>Croceimicrobium</taxon>
    </lineage>
</organism>
<name>A0A7H0VGQ9_9FLAO</name>
<evidence type="ECO:0000313" key="3">
    <source>
        <dbReference type="Proteomes" id="UP000516305"/>
    </source>
</evidence>
<protein>
    <submittedName>
        <fullName evidence="2">Uncharacterized protein</fullName>
    </submittedName>
</protein>
<accession>A0A7H0VGQ9</accession>
<proteinExistence type="predicted"/>
<evidence type="ECO:0000313" key="2">
    <source>
        <dbReference type="EMBL" id="QNR24907.1"/>
    </source>
</evidence>
<gene>
    <name evidence="2" type="ORF">H4K34_03435</name>
</gene>
<dbReference type="RefSeq" id="WP_210759434.1">
    <property type="nucleotide sequence ID" value="NZ_CP060139.1"/>
</dbReference>
<dbReference type="EMBL" id="CP060139">
    <property type="protein sequence ID" value="QNR24907.1"/>
    <property type="molecule type" value="Genomic_DNA"/>
</dbReference>